<feature type="compositionally biased region" description="Low complexity" evidence="1">
    <location>
        <begin position="44"/>
        <end position="57"/>
    </location>
</feature>
<feature type="compositionally biased region" description="Polar residues" evidence="1">
    <location>
        <begin position="26"/>
        <end position="36"/>
    </location>
</feature>
<evidence type="ECO:0000313" key="4">
    <source>
        <dbReference type="Proteomes" id="UP001280121"/>
    </source>
</evidence>
<feature type="region of interest" description="Disordered" evidence="1">
    <location>
        <begin position="24"/>
        <end position="62"/>
    </location>
</feature>
<dbReference type="Pfam" id="PF14303">
    <property type="entry name" value="NAM-associated"/>
    <property type="match status" value="1"/>
</dbReference>
<protein>
    <recommendedName>
        <fullName evidence="2">No apical meristem-associated C-terminal domain-containing protein</fullName>
    </recommendedName>
</protein>
<keyword evidence="4" id="KW-1185">Reference proteome</keyword>
<dbReference type="InterPro" id="IPR029466">
    <property type="entry name" value="NAM-associated_C"/>
</dbReference>
<evidence type="ECO:0000256" key="1">
    <source>
        <dbReference type="SAM" id="MobiDB-lite"/>
    </source>
</evidence>
<name>A0AAD9UBE5_9ROSI</name>
<sequence length="109" mass="12488">MQDKKYSKGFKFDHVWYILKDIPKFTNDTTPPQLSQRGRVDFCSSQSGSSSTESPISPNLASPTFSLHITDEDIVSSSQRPVEVKKTKLKRIEKEQHLNVFESIKQNNE</sequence>
<accession>A0AAD9UBE5</accession>
<dbReference type="Proteomes" id="UP001280121">
    <property type="component" value="Unassembled WGS sequence"/>
</dbReference>
<organism evidence="3 4">
    <name type="scientific">Dipteronia dyeriana</name>
    <dbReference type="NCBI Taxonomy" id="168575"/>
    <lineage>
        <taxon>Eukaryota</taxon>
        <taxon>Viridiplantae</taxon>
        <taxon>Streptophyta</taxon>
        <taxon>Embryophyta</taxon>
        <taxon>Tracheophyta</taxon>
        <taxon>Spermatophyta</taxon>
        <taxon>Magnoliopsida</taxon>
        <taxon>eudicotyledons</taxon>
        <taxon>Gunneridae</taxon>
        <taxon>Pentapetalae</taxon>
        <taxon>rosids</taxon>
        <taxon>malvids</taxon>
        <taxon>Sapindales</taxon>
        <taxon>Sapindaceae</taxon>
        <taxon>Hippocastanoideae</taxon>
        <taxon>Acereae</taxon>
        <taxon>Dipteronia</taxon>
    </lineage>
</organism>
<feature type="domain" description="No apical meristem-associated C-terminal" evidence="2">
    <location>
        <begin position="8"/>
        <end position="104"/>
    </location>
</feature>
<dbReference type="AlphaFoldDB" id="A0AAD9UBE5"/>
<gene>
    <name evidence="3" type="ORF">Ddye_018448</name>
</gene>
<comment type="caution">
    <text evidence="3">The sequence shown here is derived from an EMBL/GenBank/DDBJ whole genome shotgun (WGS) entry which is preliminary data.</text>
</comment>
<reference evidence="3" key="1">
    <citation type="journal article" date="2023" name="Plant J.">
        <title>Genome sequences and population genomics provide insights into the demographic history, inbreeding, and mutation load of two 'living fossil' tree species of Dipteronia.</title>
        <authorList>
            <person name="Feng Y."/>
            <person name="Comes H.P."/>
            <person name="Chen J."/>
            <person name="Zhu S."/>
            <person name="Lu R."/>
            <person name="Zhang X."/>
            <person name="Li P."/>
            <person name="Qiu J."/>
            <person name="Olsen K.M."/>
            <person name="Qiu Y."/>
        </authorList>
    </citation>
    <scope>NUCLEOTIDE SEQUENCE</scope>
    <source>
        <strain evidence="3">KIB01</strain>
    </source>
</reference>
<evidence type="ECO:0000313" key="3">
    <source>
        <dbReference type="EMBL" id="KAK2650959.1"/>
    </source>
</evidence>
<dbReference type="EMBL" id="JANJYI010000005">
    <property type="protein sequence ID" value="KAK2650959.1"/>
    <property type="molecule type" value="Genomic_DNA"/>
</dbReference>
<proteinExistence type="predicted"/>
<evidence type="ECO:0000259" key="2">
    <source>
        <dbReference type="Pfam" id="PF14303"/>
    </source>
</evidence>